<evidence type="ECO:0000313" key="1">
    <source>
        <dbReference type="EMBL" id="GAL79325.1"/>
    </source>
</evidence>
<name>A0A090WQD7_9FLAO</name>
<protein>
    <submittedName>
        <fullName evidence="1">Uncharacterized protein</fullName>
    </submittedName>
</protein>
<dbReference type="STRING" id="221126.SAMN04489722_106183"/>
<gene>
    <name evidence="1" type="ORF">JCM19274_1833</name>
</gene>
<dbReference type="AlphaFoldDB" id="A0A090WQD7"/>
<dbReference type="EMBL" id="BBNU01000006">
    <property type="protein sequence ID" value="GAL79325.1"/>
    <property type="molecule type" value="Genomic_DNA"/>
</dbReference>
<dbReference type="RefSeq" id="WP_042497188.1">
    <property type="nucleotide sequence ID" value="NZ_BBNU01000006.1"/>
</dbReference>
<proteinExistence type="predicted"/>
<reference evidence="1 2" key="1">
    <citation type="journal article" date="2014" name="Genome Announc.">
        <title>Draft Genome Sequences of Marine Flavobacterium Algibacter lectus Strains SS8 and NR4.</title>
        <authorList>
            <person name="Takatani N."/>
            <person name="Nakanishi M."/>
            <person name="Meirelles P."/>
            <person name="Mino S."/>
            <person name="Suda W."/>
            <person name="Oshima K."/>
            <person name="Hattori M."/>
            <person name="Ohkuma M."/>
            <person name="Hosokawa M."/>
            <person name="Miyashita K."/>
            <person name="Thompson F.L."/>
            <person name="Niwa A."/>
            <person name="Sawabe T."/>
            <person name="Sawabe T."/>
        </authorList>
    </citation>
    <scope>NUCLEOTIDE SEQUENCE [LARGE SCALE GENOMIC DNA]</scope>
    <source>
        <strain evidence="2">JCM19274</strain>
    </source>
</reference>
<dbReference type="Proteomes" id="UP000029643">
    <property type="component" value="Unassembled WGS sequence"/>
</dbReference>
<organism evidence="1 2">
    <name type="scientific">Algibacter lectus</name>
    <dbReference type="NCBI Taxonomy" id="221126"/>
    <lineage>
        <taxon>Bacteria</taxon>
        <taxon>Pseudomonadati</taxon>
        <taxon>Bacteroidota</taxon>
        <taxon>Flavobacteriia</taxon>
        <taxon>Flavobacteriales</taxon>
        <taxon>Flavobacteriaceae</taxon>
        <taxon>Algibacter</taxon>
    </lineage>
</organism>
<evidence type="ECO:0000313" key="2">
    <source>
        <dbReference type="Proteomes" id="UP000029643"/>
    </source>
</evidence>
<accession>A0A090WQD7</accession>
<comment type="caution">
    <text evidence="1">The sequence shown here is derived from an EMBL/GenBank/DDBJ whole genome shotgun (WGS) entry which is preliminary data.</text>
</comment>
<sequence>MKKLSNFKSSKIDLEEIQGGSYGNPSPKISGWVVWEMPGGASTAGNTQSLVHGDISEGVILLIIS</sequence>